<dbReference type="SUPFAM" id="SSF51338">
    <property type="entry name" value="Composite domain of metallo-dependent hydrolases"/>
    <property type="match status" value="1"/>
</dbReference>
<reference evidence="4 5" key="1">
    <citation type="submission" date="2016-10" db="EMBL/GenBank/DDBJ databases">
        <authorList>
            <person name="de Groot N.N."/>
        </authorList>
    </citation>
    <scope>NUCLEOTIDE SEQUENCE [LARGE SCALE GENOMIC DNA]</scope>
    <source>
        <strain evidence="4 5">DSM 12130</strain>
    </source>
</reference>
<dbReference type="GO" id="GO:0005829">
    <property type="term" value="C:cytosol"/>
    <property type="evidence" value="ECO:0007669"/>
    <property type="project" value="TreeGrafter"/>
</dbReference>
<dbReference type="Gene3D" id="3.20.20.140">
    <property type="entry name" value="Metal-dependent hydrolases"/>
    <property type="match status" value="1"/>
</dbReference>
<dbReference type="FunFam" id="3.20.20.140:FF:000174">
    <property type="entry name" value="Dihydropyrimidinase-related protein 2"/>
    <property type="match status" value="1"/>
</dbReference>
<name>A0A1H0SK67_9BACT</name>
<dbReference type="RefSeq" id="WP_092223724.1">
    <property type="nucleotide sequence ID" value="NZ_FNJI01000019.1"/>
</dbReference>
<comment type="similarity">
    <text evidence="2">Belongs to the metallo-dependent hydrolases superfamily. Hydantoinase/dihydropyrimidinase family.</text>
</comment>
<accession>A0A1H0SK67</accession>
<dbReference type="AlphaFoldDB" id="A0A1H0SK67"/>
<evidence type="ECO:0000259" key="3">
    <source>
        <dbReference type="Pfam" id="PF01979"/>
    </source>
</evidence>
<gene>
    <name evidence="4" type="ORF">SAMN05660330_02719</name>
</gene>
<evidence type="ECO:0000256" key="2">
    <source>
        <dbReference type="ARBA" id="ARBA00008829"/>
    </source>
</evidence>
<protein>
    <submittedName>
        <fullName evidence="4">Dihydropyrimidinase</fullName>
    </submittedName>
</protein>
<dbReference type="Pfam" id="PF01979">
    <property type="entry name" value="Amidohydro_1"/>
    <property type="match status" value="1"/>
</dbReference>
<evidence type="ECO:0000313" key="4">
    <source>
        <dbReference type="EMBL" id="SDP42107.1"/>
    </source>
</evidence>
<keyword evidence="5" id="KW-1185">Reference proteome</keyword>
<dbReference type="STRING" id="91360.SAMN05660330_02719"/>
<dbReference type="Gene3D" id="2.30.40.10">
    <property type="entry name" value="Urease, subunit C, domain 1"/>
    <property type="match status" value="1"/>
</dbReference>
<sequence length="464" mass="50755">MTHQADKAITGGLVVADGRISPATVLITGDRISAVTDPSAPFRTGQIIDAKGKYVLPGIIDAHLHSVYLDRIDTLSRAAASEGITTLIPYVGSVKAWGVDKKLDQAMKDFIQEGNETSLIDFSLHCTLLAGDVEDCDQSIPAMIEMGIVSFKVFMAYRKRGMMVEDEQLLKIMSVIADHGGLLAAHAENGALIDYMERYFSSRNQQHPKYYGASHPELSEAEAVFRFLSLARTAGCDTYLPHLSTAKALDVVRLFRKWNGQKFYTETCPHYLLLNERVFTEMGSIAKMSPPLRQREDQESLWQAVAEGLIDVVASDHAASHSTQKMPQWDKVFSAPNGVPGMECLVPLMLKKGVMEGRTTLIRTVEQLCEKPAKIFGLYPRKGVIAKGADADIAIFDLAGSRELAATHPELKIDYSLYEKMTVTAPPDLVLLRGRTVATKGVPVIDGEAGPQGMFIAGKTAKTP</sequence>
<dbReference type="PANTHER" id="PTHR11647:SF1">
    <property type="entry name" value="COLLAPSIN RESPONSE MEDIATOR PROTEIN"/>
    <property type="match status" value="1"/>
</dbReference>
<dbReference type="InterPro" id="IPR006680">
    <property type="entry name" value="Amidohydro-rel"/>
</dbReference>
<evidence type="ECO:0000256" key="1">
    <source>
        <dbReference type="ARBA" id="ARBA00001947"/>
    </source>
</evidence>
<organism evidence="4 5">
    <name type="scientific">Desulforhopalus singaporensis</name>
    <dbReference type="NCBI Taxonomy" id="91360"/>
    <lineage>
        <taxon>Bacteria</taxon>
        <taxon>Pseudomonadati</taxon>
        <taxon>Thermodesulfobacteriota</taxon>
        <taxon>Desulfobulbia</taxon>
        <taxon>Desulfobulbales</taxon>
        <taxon>Desulfocapsaceae</taxon>
        <taxon>Desulforhopalus</taxon>
    </lineage>
</organism>
<dbReference type="SUPFAM" id="SSF51556">
    <property type="entry name" value="Metallo-dependent hydrolases"/>
    <property type="match status" value="1"/>
</dbReference>
<dbReference type="EMBL" id="FNJI01000019">
    <property type="protein sequence ID" value="SDP42107.1"/>
    <property type="molecule type" value="Genomic_DNA"/>
</dbReference>
<dbReference type="PANTHER" id="PTHR11647">
    <property type="entry name" value="HYDRANTOINASE/DIHYDROPYRIMIDINASE FAMILY MEMBER"/>
    <property type="match status" value="1"/>
</dbReference>
<proteinExistence type="inferred from homology"/>
<dbReference type="InterPro" id="IPR050378">
    <property type="entry name" value="Metallo-dep_Hydrolases_sf"/>
</dbReference>
<feature type="domain" description="Amidohydrolase-related" evidence="3">
    <location>
        <begin position="54"/>
        <end position="437"/>
    </location>
</feature>
<dbReference type="Proteomes" id="UP000199073">
    <property type="component" value="Unassembled WGS sequence"/>
</dbReference>
<comment type="cofactor">
    <cofactor evidence="1">
        <name>Zn(2+)</name>
        <dbReference type="ChEBI" id="CHEBI:29105"/>
    </cofactor>
</comment>
<evidence type="ECO:0000313" key="5">
    <source>
        <dbReference type="Proteomes" id="UP000199073"/>
    </source>
</evidence>
<dbReference type="InterPro" id="IPR032466">
    <property type="entry name" value="Metal_Hydrolase"/>
</dbReference>
<dbReference type="InterPro" id="IPR011059">
    <property type="entry name" value="Metal-dep_hydrolase_composite"/>
</dbReference>
<dbReference type="OrthoDB" id="9803027at2"/>
<dbReference type="GO" id="GO:0016812">
    <property type="term" value="F:hydrolase activity, acting on carbon-nitrogen (but not peptide) bonds, in cyclic amides"/>
    <property type="evidence" value="ECO:0007669"/>
    <property type="project" value="TreeGrafter"/>
</dbReference>